<sequence>MRTQSVTSPPSPPAERRYLRWTGGLALASLVLLVLVAVRWSPLMSLDGDIANTTHGWAVDERGVTQVMRILTDWVWDPWTMRIATFAAAIWLAWRKAARWTALWLLAASWLATGLQQIMKALVDRARPVWPDPVDSANFAAYPSGHAMVATVVCGLLLWLAHHYGVRGAWWRTAVVVAVVSAAGAGLTRVWLGVHWLSDVVGGWLLGVLFVLLAVRVHERLWPGEGAAARAGADDDPPARGSSTP</sequence>
<evidence type="ECO:0000313" key="4">
    <source>
        <dbReference type="Proteomes" id="UP000004217"/>
    </source>
</evidence>
<reference evidence="3 4" key="1">
    <citation type="submission" date="2011-08" db="EMBL/GenBank/DDBJ databases">
        <authorList>
            <person name="Lin Y."/>
            <person name="Hao X."/>
            <person name="Johnstone L."/>
            <person name="Miller S.J."/>
            <person name="Wei G."/>
            <person name="Rensing C."/>
        </authorList>
    </citation>
    <scope>NUCLEOTIDE SEQUENCE [LARGE SCALE GENOMIC DNA]</scope>
    <source>
        <strain evidence="3 4">K42</strain>
    </source>
</reference>
<dbReference type="Gene3D" id="1.20.144.10">
    <property type="entry name" value="Phosphatidic acid phosphatase type 2/haloperoxidase"/>
    <property type="match status" value="1"/>
</dbReference>
<feature type="domain" description="Phosphatidic acid phosphatase type 2/haloperoxidase" evidence="2">
    <location>
        <begin position="101"/>
        <end position="215"/>
    </location>
</feature>
<dbReference type="CDD" id="cd03392">
    <property type="entry name" value="PAP2_like_2"/>
    <property type="match status" value="1"/>
</dbReference>
<comment type="caution">
    <text evidence="3">The sequence shown here is derived from an EMBL/GenBank/DDBJ whole genome shotgun (WGS) entry which is preliminary data.</text>
</comment>
<dbReference type="Proteomes" id="UP000004217">
    <property type="component" value="Unassembled WGS sequence"/>
</dbReference>
<dbReference type="InterPro" id="IPR000326">
    <property type="entry name" value="PAP2/HPO"/>
</dbReference>
<feature type="transmembrane region" description="Helical" evidence="1">
    <location>
        <begin position="76"/>
        <end position="94"/>
    </location>
</feature>
<feature type="transmembrane region" description="Helical" evidence="1">
    <location>
        <begin position="169"/>
        <end position="188"/>
    </location>
</feature>
<dbReference type="SUPFAM" id="SSF48317">
    <property type="entry name" value="Acid phosphatase/Vanadium-dependent haloperoxidase"/>
    <property type="match status" value="1"/>
</dbReference>
<dbReference type="PANTHER" id="PTHR14969">
    <property type="entry name" value="SPHINGOSINE-1-PHOSPHATE PHOSPHOHYDROLASE"/>
    <property type="match status" value="1"/>
</dbReference>
<dbReference type="PANTHER" id="PTHR14969:SF13">
    <property type="entry name" value="AT30094P"/>
    <property type="match status" value="1"/>
</dbReference>
<keyword evidence="1" id="KW-0472">Membrane</keyword>
<feature type="transmembrane region" description="Helical" evidence="1">
    <location>
        <begin position="139"/>
        <end position="162"/>
    </location>
</feature>
<dbReference type="PATRIC" id="fig|700597.3.peg.5045"/>
<evidence type="ECO:0000313" key="3">
    <source>
        <dbReference type="EMBL" id="EGX56878.1"/>
    </source>
</evidence>
<feature type="transmembrane region" description="Helical" evidence="1">
    <location>
        <begin position="21"/>
        <end position="40"/>
    </location>
</feature>
<dbReference type="InterPro" id="IPR036938">
    <property type="entry name" value="PAP2/HPO_sf"/>
</dbReference>
<dbReference type="RefSeq" id="WP_007500227.1">
    <property type="nucleotide sequence ID" value="NZ_AGBF01000118.1"/>
</dbReference>
<accession>G2GI00</accession>
<dbReference type="EMBL" id="AGBF01000118">
    <property type="protein sequence ID" value="EGX56878.1"/>
    <property type="molecule type" value="Genomic_DNA"/>
</dbReference>
<feature type="transmembrane region" description="Helical" evidence="1">
    <location>
        <begin position="101"/>
        <end position="119"/>
    </location>
</feature>
<evidence type="ECO:0000256" key="1">
    <source>
        <dbReference type="SAM" id="Phobius"/>
    </source>
</evidence>
<dbReference type="Pfam" id="PF01569">
    <property type="entry name" value="PAP2"/>
    <property type="match status" value="1"/>
</dbReference>
<dbReference type="AlphaFoldDB" id="G2GI00"/>
<dbReference type="SMART" id="SM00014">
    <property type="entry name" value="acidPPc"/>
    <property type="match status" value="1"/>
</dbReference>
<organism evidence="3 4">
    <name type="scientific">Streptomyces zinciresistens K42</name>
    <dbReference type="NCBI Taxonomy" id="700597"/>
    <lineage>
        <taxon>Bacteria</taxon>
        <taxon>Bacillati</taxon>
        <taxon>Actinomycetota</taxon>
        <taxon>Actinomycetes</taxon>
        <taxon>Kitasatosporales</taxon>
        <taxon>Streptomycetaceae</taxon>
        <taxon>Streptomyces</taxon>
    </lineage>
</organism>
<feature type="transmembrane region" description="Helical" evidence="1">
    <location>
        <begin position="194"/>
        <end position="215"/>
    </location>
</feature>
<protein>
    <submittedName>
        <fullName evidence="3">Integral membrane protein</fullName>
    </submittedName>
</protein>
<evidence type="ECO:0000259" key="2">
    <source>
        <dbReference type="SMART" id="SM00014"/>
    </source>
</evidence>
<name>G2GI00_9ACTN</name>
<keyword evidence="4" id="KW-1185">Reference proteome</keyword>
<keyword evidence="1" id="KW-0812">Transmembrane</keyword>
<gene>
    <name evidence="3" type="ORF">SZN_25699</name>
</gene>
<dbReference type="OrthoDB" id="5289372at2"/>
<keyword evidence="1" id="KW-1133">Transmembrane helix</keyword>
<proteinExistence type="predicted"/>